<evidence type="ECO:0000313" key="2">
    <source>
        <dbReference type="Proteomes" id="UP000814128"/>
    </source>
</evidence>
<sequence>MSTKLLGQTFIIINDIDLAYSLFSQDSGTYANRPNNVMLELANMDRVVATRPFGQEHKKGRQIISSVMRSQTFKKFHPTIDYHAIRLLKRLAKQKPGDLTTLKAFDNFGVLTRPGKFIVELLPFLRHIPLWMPGAEFKRFAASCAETVNQAKKGPFVWAEKQIKAGTTRESFARDILGTGHEGLTAIEREDLEWTLFSLFAAGIESLSILVASYCLVACIYPEVQERRNALDSVVGKERFPSFDDRPSLPYLNAVCKETLRWLPLAPLALPHCASQDSVYEGYFIPKGSVILTNTWFMGPEPERESWKDAFGFGRRACAGSIVADAFIFIGIAKIAAAFTIAKSVGKDGSVLEPNVETKFSGVLASLQPFPCTIKPRAGFAEKLADAFAGCPFTDESDTLETKL</sequence>
<gene>
    <name evidence="1" type="ORF">K488DRAFT_82183</name>
</gene>
<reference evidence="1" key="2">
    <citation type="journal article" date="2022" name="New Phytol.">
        <title>Evolutionary transition to the ectomycorrhizal habit in the genomes of a hyperdiverse lineage of mushroom-forming fungi.</title>
        <authorList>
            <person name="Looney B."/>
            <person name="Miyauchi S."/>
            <person name="Morin E."/>
            <person name="Drula E."/>
            <person name="Courty P.E."/>
            <person name="Kohler A."/>
            <person name="Kuo A."/>
            <person name="LaButti K."/>
            <person name="Pangilinan J."/>
            <person name="Lipzen A."/>
            <person name="Riley R."/>
            <person name="Andreopoulos W."/>
            <person name="He G."/>
            <person name="Johnson J."/>
            <person name="Nolan M."/>
            <person name="Tritt A."/>
            <person name="Barry K.W."/>
            <person name="Grigoriev I.V."/>
            <person name="Nagy L.G."/>
            <person name="Hibbett D."/>
            <person name="Henrissat B."/>
            <person name="Matheny P.B."/>
            <person name="Labbe J."/>
            <person name="Martin F.M."/>
        </authorList>
    </citation>
    <scope>NUCLEOTIDE SEQUENCE</scope>
    <source>
        <strain evidence="1">EC-137</strain>
    </source>
</reference>
<protein>
    <submittedName>
        <fullName evidence="1">Cytochrome P450</fullName>
    </submittedName>
</protein>
<organism evidence="1 2">
    <name type="scientific">Vararia minispora EC-137</name>
    <dbReference type="NCBI Taxonomy" id="1314806"/>
    <lineage>
        <taxon>Eukaryota</taxon>
        <taxon>Fungi</taxon>
        <taxon>Dikarya</taxon>
        <taxon>Basidiomycota</taxon>
        <taxon>Agaricomycotina</taxon>
        <taxon>Agaricomycetes</taxon>
        <taxon>Russulales</taxon>
        <taxon>Lachnocladiaceae</taxon>
        <taxon>Vararia</taxon>
    </lineage>
</organism>
<accession>A0ACB8QXW8</accession>
<reference evidence="1" key="1">
    <citation type="submission" date="2021-02" db="EMBL/GenBank/DDBJ databases">
        <authorList>
            <consortium name="DOE Joint Genome Institute"/>
            <person name="Ahrendt S."/>
            <person name="Looney B.P."/>
            <person name="Miyauchi S."/>
            <person name="Morin E."/>
            <person name="Drula E."/>
            <person name="Courty P.E."/>
            <person name="Chicoki N."/>
            <person name="Fauchery L."/>
            <person name="Kohler A."/>
            <person name="Kuo A."/>
            <person name="Labutti K."/>
            <person name="Pangilinan J."/>
            <person name="Lipzen A."/>
            <person name="Riley R."/>
            <person name="Andreopoulos W."/>
            <person name="He G."/>
            <person name="Johnson J."/>
            <person name="Barry K.W."/>
            <person name="Grigoriev I.V."/>
            <person name="Nagy L."/>
            <person name="Hibbett D."/>
            <person name="Henrissat B."/>
            <person name="Matheny P.B."/>
            <person name="Labbe J."/>
            <person name="Martin F."/>
        </authorList>
    </citation>
    <scope>NUCLEOTIDE SEQUENCE</scope>
    <source>
        <strain evidence="1">EC-137</strain>
    </source>
</reference>
<evidence type="ECO:0000313" key="1">
    <source>
        <dbReference type="EMBL" id="KAI0036390.1"/>
    </source>
</evidence>
<name>A0ACB8QXW8_9AGAM</name>
<keyword evidence="2" id="KW-1185">Reference proteome</keyword>
<proteinExistence type="predicted"/>
<dbReference type="EMBL" id="MU273472">
    <property type="protein sequence ID" value="KAI0036390.1"/>
    <property type="molecule type" value="Genomic_DNA"/>
</dbReference>
<dbReference type="Proteomes" id="UP000814128">
    <property type="component" value="Unassembled WGS sequence"/>
</dbReference>
<comment type="caution">
    <text evidence="1">The sequence shown here is derived from an EMBL/GenBank/DDBJ whole genome shotgun (WGS) entry which is preliminary data.</text>
</comment>